<keyword evidence="2" id="KW-0732">Signal</keyword>
<protein>
    <submittedName>
        <fullName evidence="3">Uncharacterized protein</fullName>
    </submittedName>
</protein>
<organism evidence="3 4">
    <name type="scientific">Holothuria leucospilota</name>
    <name type="common">Black long sea cucumber</name>
    <name type="synonym">Mertensiothuria leucospilota</name>
    <dbReference type="NCBI Taxonomy" id="206669"/>
    <lineage>
        <taxon>Eukaryota</taxon>
        <taxon>Metazoa</taxon>
        <taxon>Echinodermata</taxon>
        <taxon>Eleutherozoa</taxon>
        <taxon>Echinozoa</taxon>
        <taxon>Holothuroidea</taxon>
        <taxon>Aspidochirotacea</taxon>
        <taxon>Aspidochirotida</taxon>
        <taxon>Holothuriidae</taxon>
        <taxon>Holothuria</taxon>
    </lineage>
</organism>
<comment type="caution">
    <text evidence="3">The sequence shown here is derived from an EMBL/GenBank/DDBJ whole genome shotgun (WGS) entry which is preliminary data.</text>
</comment>
<name>A0A9Q1CMH0_HOLLE</name>
<evidence type="ECO:0000313" key="3">
    <source>
        <dbReference type="EMBL" id="KAJ8047996.1"/>
    </source>
</evidence>
<dbReference type="EMBL" id="JAIZAY010000001">
    <property type="protein sequence ID" value="KAJ8047996.1"/>
    <property type="molecule type" value="Genomic_DNA"/>
</dbReference>
<feature type="chain" id="PRO_5040159009" evidence="2">
    <location>
        <begin position="20"/>
        <end position="75"/>
    </location>
</feature>
<reference evidence="3" key="1">
    <citation type="submission" date="2021-10" db="EMBL/GenBank/DDBJ databases">
        <title>Tropical sea cucumber genome reveals ecological adaptation and Cuvierian tubules defense mechanism.</title>
        <authorList>
            <person name="Chen T."/>
        </authorList>
    </citation>
    <scope>NUCLEOTIDE SEQUENCE</scope>
    <source>
        <strain evidence="3">Nanhai2018</strain>
        <tissue evidence="3">Muscle</tissue>
    </source>
</reference>
<gene>
    <name evidence="3" type="ORF">HOLleu_00141</name>
</gene>
<dbReference type="Proteomes" id="UP001152320">
    <property type="component" value="Chromosome 1"/>
</dbReference>
<feature type="region of interest" description="Disordered" evidence="1">
    <location>
        <begin position="22"/>
        <end position="53"/>
    </location>
</feature>
<feature type="signal peptide" evidence="2">
    <location>
        <begin position="1"/>
        <end position="19"/>
    </location>
</feature>
<evidence type="ECO:0000256" key="2">
    <source>
        <dbReference type="SAM" id="SignalP"/>
    </source>
</evidence>
<keyword evidence="4" id="KW-1185">Reference proteome</keyword>
<proteinExistence type="predicted"/>
<accession>A0A9Q1CMH0</accession>
<dbReference type="AlphaFoldDB" id="A0A9Q1CMH0"/>
<sequence length="75" mass="7952">MKTTVVFLILAALVAVSFQSESDESEQAASDAENNRRFWGSHHRTSGDTVSNNQLSNFITGHNTAGNGATGLING</sequence>
<evidence type="ECO:0000256" key="1">
    <source>
        <dbReference type="SAM" id="MobiDB-lite"/>
    </source>
</evidence>
<evidence type="ECO:0000313" key="4">
    <source>
        <dbReference type="Proteomes" id="UP001152320"/>
    </source>
</evidence>